<dbReference type="GO" id="GO:0009295">
    <property type="term" value="C:nucleoid"/>
    <property type="evidence" value="ECO:0007669"/>
    <property type="project" value="TreeGrafter"/>
</dbReference>
<dbReference type="PROSITE" id="PS50935">
    <property type="entry name" value="SSB"/>
    <property type="match status" value="1"/>
</dbReference>
<organism evidence="2">
    <name type="scientific">marine sediment metagenome</name>
    <dbReference type="NCBI Taxonomy" id="412755"/>
    <lineage>
        <taxon>unclassified sequences</taxon>
        <taxon>metagenomes</taxon>
        <taxon>ecological metagenomes</taxon>
    </lineage>
</organism>
<accession>A0A0F9JMK8</accession>
<name>A0A0F9JMK8_9ZZZZ</name>
<dbReference type="NCBIfam" id="TIGR00621">
    <property type="entry name" value="ssb"/>
    <property type="match status" value="1"/>
</dbReference>
<proteinExistence type="inferred from homology"/>
<evidence type="ECO:0000313" key="2">
    <source>
        <dbReference type="EMBL" id="KKM06946.1"/>
    </source>
</evidence>
<reference evidence="2" key="1">
    <citation type="journal article" date="2015" name="Nature">
        <title>Complex archaea that bridge the gap between prokaryotes and eukaryotes.</title>
        <authorList>
            <person name="Spang A."/>
            <person name="Saw J.H."/>
            <person name="Jorgensen S.L."/>
            <person name="Zaremba-Niedzwiedzka K."/>
            <person name="Martijn J."/>
            <person name="Lind A.E."/>
            <person name="van Eijk R."/>
            <person name="Schleper C."/>
            <person name="Guy L."/>
            <person name="Ettema T.J."/>
        </authorList>
    </citation>
    <scope>NUCLEOTIDE SEQUENCE</scope>
</reference>
<dbReference type="InterPro" id="IPR012340">
    <property type="entry name" value="NA-bd_OB-fold"/>
</dbReference>
<dbReference type="PIRSF" id="PIRSF002070">
    <property type="entry name" value="SSB"/>
    <property type="match status" value="1"/>
</dbReference>
<dbReference type="Pfam" id="PF00436">
    <property type="entry name" value="SSB"/>
    <property type="match status" value="1"/>
</dbReference>
<dbReference type="Gene3D" id="2.40.50.140">
    <property type="entry name" value="Nucleic acid-binding proteins"/>
    <property type="match status" value="1"/>
</dbReference>
<protein>
    <recommendedName>
        <fullName evidence="3">Single-stranded DNA-binding protein</fullName>
    </recommendedName>
</protein>
<feature type="non-terminal residue" evidence="2">
    <location>
        <position position="102"/>
    </location>
</feature>
<dbReference type="AlphaFoldDB" id="A0A0F9JMK8"/>
<dbReference type="HAMAP" id="MF_00984">
    <property type="entry name" value="SSB"/>
    <property type="match status" value="1"/>
</dbReference>
<evidence type="ECO:0008006" key="3">
    <source>
        <dbReference type="Google" id="ProtNLM"/>
    </source>
</evidence>
<dbReference type="PANTHER" id="PTHR10302:SF27">
    <property type="entry name" value="SINGLE-STRANDED DNA-BINDING PROTEIN"/>
    <property type="match status" value="1"/>
</dbReference>
<sequence length="102" mass="11506">MNLNKVLLIGRLTADPELRSTSSGNPVASFSVATNRVWTNKTGERQEATEFHNIVVWGRQAETTHQFLKKGALVLIEGRLQTRSWEGRDGQSRRTTEVIAER</sequence>
<dbReference type="SUPFAM" id="SSF50249">
    <property type="entry name" value="Nucleic acid-binding proteins"/>
    <property type="match status" value="1"/>
</dbReference>
<dbReference type="CDD" id="cd04496">
    <property type="entry name" value="SSB_OBF"/>
    <property type="match status" value="1"/>
</dbReference>
<dbReference type="PANTHER" id="PTHR10302">
    <property type="entry name" value="SINGLE-STRANDED DNA-BINDING PROTEIN"/>
    <property type="match status" value="1"/>
</dbReference>
<dbReference type="InterPro" id="IPR011344">
    <property type="entry name" value="ssDNA-bd"/>
</dbReference>
<gene>
    <name evidence="2" type="ORF">LCGC14_1738850</name>
</gene>
<dbReference type="GO" id="GO:0003697">
    <property type="term" value="F:single-stranded DNA binding"/>
    <property type="evidence" value="ECO:0007669"/>
    <property type="project" value="InterPro"/>
</dbReference>
<keyword evidence="1" id="KW-0238">DNA-binding</keyword>
<dbReference type="GO" id="GO:0006260">
    <property type="term" value="P:DNA replication"/>
    <property type="evidence" value="ECO:0007669"/>
    <property type="project" value="InterPro"/>
</dbReference>
<evidence type="ECO:0000256" key="1">
    <source>
        <dbReference type="ARBA" id="ARBA00023125"/>
    </source>
</evidence>
<comment type="caution">
    <text evidence="2">The sequence shown here is derived from an EMBL/GenBank/DDBJ whole genome shotgun (WGS) entry which is preliminary data.</text>
</comment>
<dbReference type="EMBL" id="LAZR01015881">
    <property type="protein sequence ID" value="KKM06946.1"/>
    <property type="molecule type" value="Genomic_DNA"/>
</dbReference>
<dbReference type="InterPro" id="IPR000424">
    <property type="entry name" value="Primosome_PriB/ssb"/>
</dbReference>